<evidence type="ECO:0000259" key="3">
    <source>
        <dbReference type="Pfam" id="PF13439"/>
    </source>
</evidence>
<dbReference type="GO" id="GO:0016757">
    <property type="term" value="F:glycosyltransferase activity"/>
    <property type="evidence" value="ECO:0007669"/>
    <property type="project" value="InterPro"/>
</dbReference>
<comment type="caution">
    <text evidence="4">The sequence shown here is derived from an EMBL/GenBank/DDBJ whole genome shotgun (WGS) entry which is preliminary data.</text>
</comment>
<feature type="domain" description="Glycosyl transferase family 1" evidence="2">
    <location>
        <begin position="200"/>
        <end position="357"/>
    </location>
</feature>
<protein>
    <recommendedName>
        <fullName evidence="6">Glycosyltransferase subfamily 4-like N-terminal domain-containing protein</fullName>
    </recommendedName>
</protein>
<evidence type="ECO:0000259" key="2">
    <source>
        <dbReference type="Pfam" id="PF00534"/>
    </source>
</evidence>
<keyword evidence="1" id="KW-0472">Membrane</keyword>
<name>A0A1F5MJB4_9BACT</name>
<dbReference type="Gene3D" id="3.40.50.2000">
    <property type="entry name" value="Glycogen Phosphorylase B"/>
    <property type="match status" value="2"/>
</dbReference>
<keyword evidence="1" id="KW-1133">Transmembrane helix</keyword>
<reference evidence="4 5" key="1">
    <citation type="journal article" date="2016" name="Nat. Commun.">
        <title>Thousands of microbial genomes shed light on interconnected biogeochemical processes in an aquifer system.</title>
        <authorList>
            <person name="Anantharaman K."/>
            <person name="Brown C.T."/>
            <person name="Hug L.A."/>
            <person name="Sharon I."/>
            <person name="Castelle C.J."/>
            <person name="Probst A.J."/>
            <person name="Thomas B.C."/>
            <person name="Singh A."/>
            <person name="Wilkins M.J."/>
            <person name="Karaoz U."/>
            <person name="Brodie E.L."/>
            <person name="Williams K.H."/>
            <person name="Hubbard S.S."/>
            <person name="Banfield J.F."/>
        </authorList>
    </citation>
    <scope>NUCLEOTIDE SEQUENCE [LARGE SCALE GENOMIC DNA]</scope>
</reference>
<evidence type="ECO:0000256" key="1">
    <source>
        <dbReference type="SAM" id="Phobius"/>
    </source>
</evidence>
<dbReference type="PANTHER" id="PTHR45947">
    <property type="entry name" value="SULFOQUINOVOSYL TRANSFERASE SQD2"/>
    <property type="match status" value="1"/>
</dbReference>
<accession>A0A1F5MJB4</accession>
<dbReference type="Proteomes" id="UP000178017">
    <property type="component" value="Unassembled WGS sequence"/>
</dbReference>
<dbReference type="PANTHER" id="PTHR45947:SF3">
    <property type="entry name" value="SULFOQUINOVOSYL TRANSFERASE SQD2"/>
    <property type="match status" value="1"/>
</dbReference>
<dbReference type="Pfam" id="PF00534">
    <property type="entry name" value="Glycos_transf_1"/>
    <property type="match status" value="1"/>
</dbReference>
<dbReference type="EMBL" id="MFDO01000018">
    <property type="protein sequence ID" value="OGE65467.1"/>
    <property type="molecule type" value="Genomic_DNA"/>
</dbReference>
<dbReference type="SUPFAM" id="SSF53756">
    <property type="entry name" value="UDP-Glycosyltransferase/glycogen phosphorylase"/>
    <property type="match status" value="1"/>
</dbReference>
<feature type="transmembrane region" description="Helical" evidence="1">
    <location>
        <begin position="79"/>
        <end position="100"/>
    </location>
</feature>
<dbReference type="Pfam" id="PF13439">
    <property type="entry name" value="Glyco_transf_4"/>
    <property type="match status" value="1"/>
</dbReference>
<dbReference type="InterPro" id="IPR001296">
    <property type="entry name" value="Glyco_trans_1"/>
</dbReference>
<evidence type="ECO:0000313" key="5">
    <source>
        <dbReference type="Proteomes" id="UP000178017"/>
    </source>
</evidence>
<dbReference type="InterPro" id="IPR028098">
    <property type="entry name" value="Glyco_trans_4-like_N"/>
</dbReference>
<dbReference type="AlphaFoldDB" id="A0A1F5MJB4"/>
<gene>
    <name evidence="4" type="ORF">A3B49_01090</name>
</gene>
<evidence type="ECO:0000313" key="4">
    <source>
        <dbReference type="EMBL" id="OGE65467.1"/>
    </source>
</evidence>
<organism evidence="4 5">
    <name type="scientific">Candidatus Daviesbacteria bacterium RIFCSPLOWO2_01_FULL_40_24</name>
    <dbReference type="NCBI Taxonomy" id="1797787"/>
    <lineage>
        <taxon>Bacteria</taxon>
        <taxon>Candidatus Daviesiibacteriota</taxon>
    </lineage>
</organism>
<feature type="domain" description="Glycosyltransferase subfamily 4-like N-terminal" evidence="3">
    <location>
        <begin position="16"/>
        <end position="184"/>
    </location>
</feature>
<sequence>MNKQVLILTTPFRPNIGGVETHLDDLIEVGIGRGFKFTVLTYQPLITNAKGKYIERSKGLTVYRIPWLRMNLFLLLEKYPFLEFLYLFPPLFIGGLLLMFKSHSKIKIIHSQGLVAGAVGFFLSKIFMVPFIVSTHSIYNFPKNGLYRYFIKVIFESCTKVLTLSRQSYEEVVGLGVPKENVEVFIYWVDQKTFKYRAKDRARVILNLSKDKFICLFVGRLVEVKGIKELLQATRLSKNKKIVYLIAGDGPLTPIVEAEVIRNSNILFKGKINNKELANFYNAADVLIVPSIHEEGFGRVILEALSSGLPVIASNRGGIKEAITSDVGILIKITPKIIKDTLEQLIRNKKKLDNMKISAMVYAKIRYSQKNARMILKYYDN</sequence>
<feature type="transmembrane region" description="Helical" evidence="1">
    <location>
        <begin position="112"/>
        <end position="133"/>
    </location>
</feature>
<proteinExistence type="predicted"/>
<evidence type="ECO:0008006" key="6">
    <source>
        <dbReference type="Google" id="ProtNLM"/>
    </source>
</evidence>
<keyword evidence="1" id="KW-0812">Transmembrane</keyword>
<dbReference type="InterPro" id="IPR050194">
    <property type="entry name" value="Glycosyltransferase_grp1"/>
</dbReference>